<protein>
    <recommendedName>
        <fullName evidence="4">Bacterial alpha-L-rhamnosidase N-terminal domain-containing protein</fullName>
    </recommendedName>
</protein>
<organism evidence="2 3">
    <name type="scientific">Segatella copri</name>
    <dbReference type="NCBI Taxonomy" id="165179"/>
    <lineage>
        <taxon>Bacteria</taxon>
        <taxon>Pseudomonadati</taxon>
        <taxon>Bacteroidota</taxon>
        <taxon>Bacteroidia</taxon>
        <taxon>Bacteroidales</taxon>
        <taxon>Prevotellaceae</taxon>
        <taxon>Segatella</taxon>
    </lineage>
</organism>
<dbReference type="AlphaFoldDB" id="A0A6G1VLC4"/>
<accession>A0A6G1VLC4</accession>
<proteinExistence type="predicted"/>
<sequence>MRYITTLIISILWVLSSHAQEFGTHWISYPLPNDSSEVWFRQSYIMNECPTQAFMNIASTGNYKLYINERNVTGSLKFDGIKDSILLNRTIDVTRFLKNGENVIAVWYAPQGKPSYGKQLSLEFYGWQQDSIPFYQKADGKWFCRQLKECSNGEGERFHAHTNTQAWKSEEYHPYGWIHPTGCVITDEYRQDSACVMNYKAFGDKKVIKDENKLYKVLKPACTYRDSTGYNIDFGRPFYGTIRLTLRGAGKGTRLKINDFLYICNGELDEQAFCRFKFSKQKIYTLTWKGRFKENDIVDIEGLEISE</sequence>
<comment type="caution">
    <text evidence="2">The sequence shown here is derived from an EMBL/GenBank/DDBJ whole genome shotgun (WGS) entry which is preliminary data.</text>
</comment>
<evidence type="ECO:0000256" key="1">
    <source>
        <dbReference type="SAM" id="SignalP"/>
    </source>
</evidence>
<dbReference type="Gene3D" id="2.60.120.260">
    <property type="entry name" value="Galactose-binding domain-like"/>
    <property type="match status" value="1"/>
</dbReference>
<gene>
    <name evidence="2" type="ORF">F7D25_07415</name>
</gene>
<evidence type="ECO:0008006" key="4">
    <source>
        <dbReference type="Google" id="ProtNLM"/>
    </source>
</evidence>
<feature type="signal peptide" evidence="1">
    <location>
        <begin position="1"/>
        <end position="19"/>
    </location>
</feature>
<dbReference type="EMBL" id="VZAH01000078">
    <property type="protein sequence ID" value="MQP14239.1"/>
    <property type="molecule type" value="Genomic_DNA"/>
</dbReference>
<reference evidence="2 3" key="1">
    <citation type="submission" date="2019-09" db="EMBL/GenBank/DDBJ databases">
        <title>Distinct polysaccharide growth profiles of human intestinal Prevotella copri isolates.</title>
        <authorList>
            <person name="Fehlner-Peach H."/>
            <person name="Magnabosco C."/>
            <person name="Raghavan V."/>
            <person name="Scher J.U."/>
            <person name="Tett A."/>
            <person name="Cox L.M."/>
            <person name="Gottsegen C."/>
            <person name="Watters A."/>
            <person name="Wiltshire- Gordon J.D."/>
            <person name="Segata N."/>
            <person name="Bonneau R."/>
            <person name="Littman D.R."/>
        </authorList>
    </citation>
    <scope>NUCLEOTIDE SEQUENCE [LARGE SCALE GENOMIC DNA]</scope>
    <source>
        <strain evidence="3">iAA917</strain>
    </source>
</reference>
<evidence type="ECO:0000313" key="3">
    <source>
        <dbReference type="Proteomes" id="UP000477980"/>
    </source>
</evidence>
<keyword evidence="1" id="KW-0732">Signal</keyword>
<dbReference type="OrthoDB" id="1070583at2"/>
<evidence type="ECO:0000313" key="2">
    <source>
        <dbReference type="EMBL" id="MQP14239.1"/>
    </source>
</evidence>
<name>A0A6G1VLC4_9BACT</name>
<dbReference type="RefSeq" id="WP_153090948.1">
    <property type="nucleotide sequence ID" value="NZ_VZAH01000078.1"/>
</dbReference>
<dbReference type="Proteomes" id="UP000477980">
    <property type="component" value="Unassembled WGS sequence"/>
</dbReference>
<feature type="chain" id="PRO_5026175973" description="Bacterial alpha-L-rhamnosidase N-terminal domain-containing protein" evidence="1">
    <location>
        <begin position="20"/>
        <end position="307"/>
    </location>
</feature>